<gene>
    <name evidence="1" type="ORF">CDKM15_6</name>
</gene>
<accession>A0A3G1E3F8</accession>
<proteinExistence type="predicted"/>
<name>A0A3G1E3F8_9CAUD</name>
<sequence>MAFKGQPTPSTITQITRAKISDGKSVRVVLSDGESTKTQHFYLINGFFGVAMQDGEKGDEVTLQIEQAEYETDNIVTSEAFEAGELIYWDNTAKKFTTTSTSNRLVGRVTDGKDSNNVIWFILLPQQ</sequence>
<keyword evidence="2" id="KW-1185">Reference proteome</keyword>
<dbReference type="InterPro" id="IPR011231">
    <property type="entry name" value="Phage_VT1-Sakai_H0018"/>
</dbReference>
<evidence type="ECO:0000313" key="2">
    <source>
        <dbReference type="Proteomes" id="UP000266459"/>
    </source>
</evidence>
<reference evidence="1 2" key="1">
    <citation type="journal article" date="2016" name="Viruses">
        <title>Two Novel Myoviruses from the North of Iraq Reveal Insights into Clostridium difficile Phage Diversity and Biology.</title>
        <authorList>
            <person name="Rashid S.J."/>
            <person name="Barylski J."/>
            <person name="Hargreaves K.R."/>
            <person name="Millard A.A."/>
            <person name="Vinner G.K."/>
            <person name="Clokie M.R."/>
        </authorList>
    </citation>
    <scope>NUCLEOTIDE SEQUENCE [LARGE SCALE GENOMIC DNA]</scope>
</reference>
<dbReference type="EMBL" id="KX228400">
    <property type="protein sequence ID" value="ANT45149.1"/>
    <property type="molecule type" value="Genomic_DNA"/>
</dbReference>
<dbReference type="Pfam" id="PF09956">
    <property type="entry name" value="Phage_cement_2"/>
    <property type="match status" value="1"/>
</dbReference>
<evidence type="ECO:0000313" key="1">
    <source>
        <dbReference type="EMBL" id="ANT45149.1"/>
    </source>
</evidence>
<organism evidence="1 2">
    <name type="scientific">Clostridium phage CDKM15</name>
    <dbReference type="NCBI Taxonomy" id="1868595"/>
    <lineage>
        <taxon>Viruses</taxon>
        <taxon>Duplodnaviria</taxon>
        <taxon>Heunggongvirae</taxon>
        <taxon>Uroviricota</taxon>
        <taxon>Caudoviricetes</taxon>
        <taxon>Colneyvirus</taxon>
        <taxon>Colneyvirus CDKM15</taxon>
    </lineage>
</organism>
<protein>
    <recommendedName>
        <fullName evidence="3">DUF2190 family protein</fullName>
    </recommendedName>
</protein>
<evidence type="ECO:0008006" key="3">
    <source>
        <dbReference type="Google" id="ProtNLM"/>
    </source>
</evidence>
<dbReference type="Proteomes" id="UP000266459">
    <property type="component" value="Segment"/>
</dbReference>